<evidence type="ECO:0000256" key="4">
    <source>
        <dbReference type="ARBA" id="ARBA00022525"/>
    </source>
</evidence>
<dbReference type="Pfam" id="PF05730">
    <property type="entry name" value="CFEM"/>
    <property type="match status" value="1"/>
</dbReference>
<name>A0A0L1IQY7_ASPN3</name>
<keyword evidence="5" id="KW-0336">GPI-anchor</keyword>
<proteinExistence type="inferred from homology"/>
<evidence type="ECO:0000256" key="3">
    <source>
        <dbReference type="ARBA" id="ARBA00010031"/>
    </source>
</evidence>
<keyword evidence="4" id="KW-0964">Secreted</keyword>
<dbReference type="Proteomes" id="UP000037505">
    <property type="component" value="Unassembled WGS sequence"/>
</dbReference>
<evidence type="ECO:0000256" key="7">
    <source>
        <dbReference type="ARBA" id="ARBA00023157"/>
    </source>
</evidence>
<dbReference type="GeneID" id="26810867"/>
<comment type="caution">
    <text evidence="11">The sequence shown here is derived from an EMBL/GenBank/DDBJ whole genome shotgun (WGS) entry which is preliminary data.</text>
</comment>
<feature type="chain" id="PRO_5005552986" description="CFEM domain-containing protein" evidence="9">
    <location>
        <begin position="19"/>
        <end position="89"/>
    </location>
</feature>
<keyword evidence="12" id="KW-1185">Reference proteome</keyword>
<evidence type="ECO:0000313" key="12">
    <source>
        <dbReference type="Proteomes" id="UP000037505"/>
    </source>
</evidence>
<dbReference type="InterPro" id="IPR008427">
    <property type="entry name" value="Extracellular_membr_CFEM_dom"/>
</dbReference>
<keyword evidence="7" id="KW-1015">Disulfide bond</keyword>
<evidence type="ECO:0000256" key="5">
    <source>
        <dbReference type="ARBA" id="ARBA00022622"/>
    </source>
</evidence>
<comment type="similarity">
    <text evidence="3">Belongs to the RBT5 family.</text>
</comment>
<feature type="domain" description="CFEM" evidence="10">
    <location>
        <begin position="23"/>
        <end position="88"/>
    </location>
</feature>
<evidence type="ECO:0000256" key="8">
    <source>
        <dbReference type="ARBA" id="ARBA00023288"/>
    </source>
</evidence>
<feature type="signal peptide" evidence="9">
    <location>
        <begin position="1"/>
        <end position="18"/>
    </location>
</feature>
<evidence type="ECO:0000256" key="9">
    <source>
        <dbReference type="SAM" id="SignalP"/>
    </source>
</evidence>
<evidence type="ECO:0000256" key="6">
    <source>
        <dbReference type="ARBA" id="ARBA00022729"/>
    </source>
</evidence>
<keyword evidence="5" id="KW-0325">Glycoprotein</keyword>
<evidence type="ECO:0000313" key="11">
    <source>
        <dbReference type="EMBL" id="KNG81805.1"/>
    </source>
</evidence>
<keyword evidence="5" id="KW-0472">Membrane</keyword>
<sequence>MKLSLAVALTALVAAVVAANIEQDVPQCLVDCIDEVKICRGLDIPCFCDRPDFHVAVGLCMAGIDGKSGKCSEEDQKIVWDFHRSLCDP</sequence>
<evidence type="ECO:0000256" key="2">
    <source>
        <dbReference type="ARBA" id="ARBA00004613"/>
    </source>
</evidence>
<evidence type="ECO:0000259" key="10">
    <source>
        <dbReference type="Pfam" id="PF05730"/>
    </source>
</evidence>
<accession>A0A0L1IQY7</accession>
<organism evidence="11 12">
    <name type="scientific">Aspergillus nomiae NRRL (strain ATCC 15546 / NRRL 13137 / CBS 260.88 / M93)</name>
    <dbReference type="NCBI Taxonomy" id="1509407"/>
    <lineage>
        <taxon>Eukaryota</taxon>
        <taxon>Fungi</taxon>
        <taxon>Dikarya</taxon>
        <taxon>Ascomycota</taxon>
        <taxon>Pezizomycotina</taxon>
        <taxon>Eurotiomycetes</taxon>
        <taxon>Eurotiomycetidae</taxon>
        <taxon>Eurotiales</taxon>
        <taxon>Aspergillaceae</taxon>
        <taxon>Aspergillus</taxon>
        <taxon>Aspergillus subgen. Circumdati</taxon>
    </lineage>
</organism>
<reference evidence="11 12" key="1">
    <citation type="submission" date="2014-06" db="EMBL/GenBank/DDBJ databases">
        <title>The Genome of the Aflatoxigenic Filamentous Fungus Aspergillus nomius.</title>
        <authorList>
            <person name="Moore M.G."/>
            <person name="Shannon B.M."/>
            <person name="Brian M.M."/>
        </authorList>
    </citation>
    <scope>NUCLEOTIDE SEQUENCE [LARGE SCALE GENOMIC DNA]</scope>
    <source>
        <strain evidence="11 12">NRRL 13137</strain>
    </source>
</reference>
<dbReference type="EMBL" id="JNOM01000408">
    <property type="protein sequence ID" value="KNG81805.1"/>
    <property type="molecule type" value="Genomic_DNA"/>
</dbReference>
<dbReference type="RefSeq" id="XP_015402728.1">
    <property type="nucleotide sequence ID" value="XM_015554319.1"/>
</dbReference>
<protein>
    <recommendedName>
        <fullName evidence="10">CFEM domain-containing protein</fullName>
    </recommendedName>
</protein>
<dbReference type="GO" id="GO:0098552">
    <property type="term" value="C:side of membrane"/>
    <property type="evidence" value="ECO:0007669"/>
    <property type="project" value="UniProtKB-KW"/>
</dbReference>
<keyword evidence="6 9" id="KW-0732">Signal</keyword>
<dbReference type="AlphaFoldDB" id="A0A0L1IQY7"/>
<dbReference type="GO" id="GO:0005576">
    <property type="term" value="C:extracellular region"/>
    <property type="evidence" value="ECO:0007669"/>
    <property type="project" value="UniProtKB-SubCell"/>
</dbReference>
<keyword evidence="8" id="KW-0449">Lipoprotein</keyword>
<comment type="subcellular location">
    <subcellularLocation>
        <location evidence="1">Membrane</location>
        <topology evidence="1">Lipid-anchor</topology>
        <topology evidence="1">GPI-anchor</topology>
    </subcellularLocation>
    <subcellularLocation>
        <location evidence="2">Secreted</location>
    </subcellularLocation>
</comment>
<evidence type="ECO:0000256" key="1">
    <source>
        <dbReference type="ARBA" id="ARBA00004589"/>
    </source>
</evidence>
<gene>
    <name evidence="11" type="ORF">ANOM_009063</name>
</gene>